<evidence type="ECO:0000313" key="6">
    <source>
        <dbReference type="EMBL" id="AFM21437.1"/>
    </source>
</evidence>
<dbReference type="InterPro" id="IPR039425">
    <property type="entry name" value="RNA_pol_sigma-70-like"/>
</dbReference>
<evidence type="ECO:0000259" key="5">
    <source>
        <dbReference type="Pfam" id="PF04542"/>
    </source>
</evidence>
<feature type="domain" description="RNA polymerase sigma-70 region 2" evidence="5">
    <location>
        <begin position="13"/>
        <end position="80"/>
    </location>
</feature>
<dbReference type="SUPFAM" id="SSF88946">
    <property type="entry name" value="Sigma2 domain of RNA polymerase sigma factors"/>
    <property type="match status" value="1"/>
</dbReference>
<evidence type="ECO:0000256" key="4">
    <source>
        <dbReference type="ARBA" id="ARBA00023163"/>
    </source>
</evidence>
<dbReference type="EMBL" id="CP003198">
    <property type="protein sequence ID" value="AFM21437.1"/>
    <property type="molecule type" value="Genomic_DNA"/>
</dbReference>
<evidence type="ECO:0000313" key="7">
    <source>
        <dbReference type="Proteomes" id="UP000006061"/>
    </source>
</evidence>
<dbReference type="InterPro" id="IPR013325">
    <property type="entry name" value="RNA_pol_sigma_r2"/>
</dbReference>
<dbReference type="Pfam" id="PF04542">
    <property type="entry name" value="Sigma70_r2"/>
    <property type="match status" value="1"/>
</dbReference>
<dbReference type="InterPro" id="IPR014284">
    <property type="entry name" value="RNA_pol_sigma-70_dom"/>
</dbReference>
<evidence type="ECO:0000256" key="3">
    <source>
        <dbReference type="ARBA" id="ARBA00023125"/>
    </source>
</evidence>
<evidence type="ECO:0000256" key="2">
    <source>
        <dbReference type="ARBA" id="ARBA00023082"/>
    </source>
</evidence>
<keyword evidence="1" id="KW-0805">Transcription regulation</keyword>
<dbReference type="PANTHER" id="PTHR43133:SF8">
    <property type="entry name" value="RNA POLYMERASE SIGMA FACTOR HI_1459-RELATED"/>
    <property type="match status" value="1"/>
</dbReference>
<gene>
    <name evidence="6" type="ordered locus">Anamo_0796</name>
</gene>
<dbReference type="Proteomes" id="UP000006061">
    <property type="component" value="Chromosome"/>
</dbReference>
<keyword evidence="3" id="KW-0238">DNA-binding</keyword>
<dbReference type="NCBIfam" id="TIGR02937">
    <property type="entry name" value="sigma70-ECF"/>
    <property type="match status" value="1"/>
</dbReference>
<dbReference type="GO" id="GO:0003677">
    <property type="term" value="F:DNA binding"/>
    <property type="evidence" value="ECO:0007669"/>
    <property type="project" value="UniProtKB-KW"/>
</dbReference>
<dbReference type="GO" id="GO:0006352">
    <property type="term" value="P:DNA-templated transcription initiation"/>
    <property type="evidence" value="ECO:0007669"/>
    <property type="project" value="InterPro"/>
</dbReference>
<dbReference type="GO" id="GO:0016987">
    <property type="term" value="F:sigma factor activity"/>
    <property type="evidence" value="ECO:0007669"/>
    <property type="project" value="UniProtKB-KW"/>
</dbReference>
<evidence type="ECO:0000256" key="1">
    <source>
        <dbReference type="ARBA" id="ARBA00023015"/>
    </source>
</evidence>
<dbReference type="PANTHER" id="PTHR43133">
    <property type="entry name" value="RNA POLYMERASE ECF-TYPE SIGMA FACTO"/>
    <property type="match status" value="1"/>
</dbReference>
<dbReference type="STRING" id="891968.Anamo_0796"/>
<dbReference type="HOGENOM" id="CLU_1634591_0_0_0"/>
<protein>
    <submittedName>
        <fullName evidence="6">RNA polymerase, sigma 30 subunit, SigH</fullName>
    </submittedName>
</protein>
<name>I4BVY0_ACEMN</name>
<dbReference type="Gene3D" id="1.10.1740.10">
    <property type="match status" value="1"/>
</dbReference>
<dbReference type="AlphaFoldDB" id="I4BVY0"/>
<proteinExistence type="predicted"/>
<reference evidence="7" key="1">
    <citation type="journal article" date="2013" name="Stand. Genomic Sci.">
        <title>Complete genome sequence of the moderate thermophile Anaerobaculum mobile type strain (NGA(T)).</title>
        <authorList>
            <person name="Mavromatis K."/>
            <person name="Stackebrandt E."/>
            <person name="Held B."/>
            <person name="Lapidus A."/>
            <person name="Nolan M."/>
            <person name="Lucas S."/>
            <person name="Hammon N."/>
            <person name="Deshpande S."/>
            <person name="Cheng J.F."/>
            <person name="Tapia R."/>
            <person name="Goodwin L.A."/>
            <person name="Pitluck S."/>
            <person name="Liolios K."/>
            <person name="Pagani I."/>
            <person name="Ivanova N."/>
            <person name="Mikhailova N."/>
            <person name="Huntemann M."/>
            <person name="Pati A."/>
            <person name="Chen A."/>
            <person name="Palaniappan K."/>
            <person name="Land M."/>
            <person name="Rohde M."/>
            <person name="Spring S."/>
            <person name="Goker M."/>
            <person name="Woyke T."/>
            <person name="Detter J.C."/>
            <person name="Bristow J."/>
            <person name="Eisen J.A."/>
            <person name="Markowitz V."/>
            <person name="Hugenholtz P."/>
            <person name="Klenk H.P."/>
            <person name="Kyrpides N.C."/>
        </authorList>
    </citation>
    <scope>NUCLEOTIDE SEQUENCE</scope>
    <source>
        <strain evidence="7">ATCC BAA-54 / DSM 13181 / NGA</strain>
    </source>
</reference>
<organism evidence="6 7">
    <name type="scientific">Acetomicrobium mobile (strain ATCC BAA-54 / DSM 13181 / JCM 12221 / NGA)</name>
    <name type="common">Anaerobaculum mobile</name>
    <dbReference type="NCBI Taxonomy" id="891968"/>
    <lineage>
        <taxon>Bacteria</taxon>
        <taxon>Thermotogati</taxon>
        <taxon>Synergistota</taxon>
        <taxon>Synergistia</taxon>
        <taxon>Synergistales</taxon>
        <taxon>Acetomicrobiaceae</taxon>
        <taxon>Acetomicrobium</taxon>
    </lineage>
</organism>
<keyword evidence="2" id="KW-0731">Sigma factor</keyword>
<keyword evidence="4" id="KW-0804">Transcription</keyword>
<accession>I4BVY0</accession>
<dbReference type="eggNOG" id="COG1595">
    <property type="taxonomic scope" value="Bacteria"/>
</dbReference>
<dbReference type="KEGG" id="amo:Anamo_0796"/>
<keyword evidence="7" id="KW-1185">Reference proteome</keyword>
<sequence length="170" mass="19418">MRKEQYQLDEILTKYTPLVLKMASLLSNGDPHLKEDLTQEGYIALYHAIRYYRKDRGSFPAFAKKCVRNAMISYLRKNKARTKDLISLEALPDQQDETSLDETLRQKDFLGSLYALLTPMESKALKAFLSSGSVVEAAKTLSWPYKRVENAVARARKKADILRQLDKGGE</sequence>
<dbReference type="InterPro" id="IPR007627">
    <property type="entry name" value="RNA_pol_sigma70_r2"/>
</dbReference>